<feature type="region of interest" description="Disordered" evidence="1">
    <location>
        <begin position="43"/>
        <end position="64"/>
    </location>
</feature>
<organism evidence="2 3">
    <name type="scientific">Aspergillus bertholletiae</name>
    <dbReference type="NCBI Taxonomy" id="1226010"/>
    <lineage>
        <taxon>Eukaryota</taxon>
        <taxon>Fungi</taxon>
        <taxon>Dikarya</taxon>
        <taxon>Ascomycota</taxon>
        <taxon>Pezizomycotina</taxon>
        <taxon>Eurotiomycetes</taxon>
        <taxon>Eurotiomycetidae</taxon>
        <taxon>Eurotiales</taxon>
        <taxon>Aspergillaceae</taxon>
        <taxon>Aspergillus</taxon>
        <taxon>Aspergillus subgen. Circumdati</taxon>
    </lineage>
</organism>
<dbReference type="Proteomes" id="UP000326198">
    <property type="component" value="Unassembled WGS sequence"/>
</dbReference>
<sequence length="118" mass="13533">MRRRKKTKRAFLIQIISQAARLTRSFMTYKTGSEQWDILMKQNKTDSRPAASSCKRTEPKVSGRDETLTLARKKDKQTKREIVTVAESEDIMFFGGHANEVEYHGRRIVNGNAVTDAN</sequence>
<accession>A0A5N7BPP2</accession>
<reference evidence="2 3" key="1">
    <citation type="submission" date="2019-04" db="EMBL/GenBank/DDBJ databases">
        <title>Friends and foes A comparative genomics studyof 23 Aspergillus species from section Flavi.</title>
        <authorList>
            <consortium name="DOE Joint Genome Institute"/>
            <person name="Kjaerbolling I."/>
            <person name="Vesth T."/>
            <person name="Frisvad J.C."/>
            <person name="Nybo J.L."/>
            <person name="Theobald S."/>
            <person name="Kildgaard S."/>
            <person name="Isbrandt T."/>
            <person name="Kuo A."/>
            <person name="Sato A."/>
            <person name="Lyhne E.K."/>
            <person name="Kogle M.E."/>
            <person name="Wiebenga A."/>
            <person name="Kun R.S."/>
            <person name="Lubbers R.J."/>
            <person name="Makela M.R."/>
            <person name="Barry K."/>
            <person name="Chovatia M."/>
            <person name="Clum A."/>
            <person name="Daum C."/>
            <person name="Haridas S."/>
            <person name="He G."/>
            <person name="LaButti K."/>
            <person name="Lipzen A."/>
            <person name="Mondo S."/>
            <person name="Riley R."/>
            <person name="Salamov A."/>
            <person name="Simmons B.A."/>
            <person name="Magnuson J.K."/>
            <person name="Henrissat B."/>
            <person name="Mortensen U.H."/>
            <person name="Larsen T.O."/>
            <person name="Devries R.P."/>
            <person name="Grigoriev I.V."/>
            <person name="Machida M."/>
            <person name="Baker S.E."/>
            <person name="Andersen M.R."/>
        </authorList>
    </citation>
    <scope>NUCLEOTIDE SEQUENCE [LARGE SCALE GENOMIC DNA]</scope>
    <source>
        <strain evidence="2 3">IBT 29228</strain>
    </source>
</reference>
<evidence type="ECO:0000313" key="3">
    <source>
        <dbReference type="Proteomes" id="UP000326198"/>
    </source>
</evidence>
<protein>
    <submittedName>
        <fullName evidence="2">Uncharacterized protein</fullName>
    </submittedName>
</protein>
<evidence type="ECO:0000256" key="1">
    <source>
        <dbReference type="SAM" id="MobiDB-lite"/>
    </source>
</evidence>
<proteinExistence type="predicted"/>
<name>A0A5N7BPP2_9EURO</name>
<evidence type="ECO:0000313" key="2">
    <source>
        <dbReference type="EMBL" id="KAE8383623.1"/>
    </source>
</evidence>
<dbReference type="AlphaFoldDB" id="A0A5N7BPP2"/>
<feature type="compositionally biased region" description="Basic and acidic residues" evidence="1">
    <location>
        <begin position="55"/>
        <end position="64"/>
    </location>
</feature>
<dbReference type="EMBL" id="ML736154">
    <property type="protein sequence ID" value="KAE8383623.1"/>
    <property type="molecule type" value="Genomic_DNA"/>
</dbReference>
<gene>
    <name evidence="2" type="ORF">BDV26DRAFT_93530</name>
</gene>
<keyword evidence="3" id="KW-1185">Reference proteome</keyword>